<name>A0ABR3LBC9_9TELE</name>
<organism evidence="2 3">
    <name type="scientific">Cirrhinus molitorella</name>
    <name type="common">mud carp</name>
    <dbReference type="NCBI Taxonomy" id="172907"/>
    <lineage>
        <taxon>Eukaryota</taxon>
        <taxon>Metazoa</taxon>
        <taxon>Chordata</taxon>
        <taxon>Craniata</taxon>
        <taxon>Vertebrata</taxon>
        <taxon>Euteleostomi</taxon>
        <taxon>Actinopterygii</taxon>
        <taxon>Neopterygii</taxon>
        <taxon>Teleostei</taxon>
        <taxon>Ostariophysi</taxon>
        <taxon>Cypriniformes</taxon>
        <taxon>Cyprinidae</taxon>
        <taxon>Labeoninae</taxon>
        <taxon>Labeonini</taxon>
        <taxon>Cirrhinus</taxon>
    </lineage>
</organism>
<dbReference type="Proteomes" id="UP001558613">
    <property type="component" value="Unassembled WGS sequence"/>
</dbReference>
<protein>
    <submittedName>
        <fullName evidence="2">Uncharacterized protein</fullName>
    </submittedName>
</protein>
<keyword evidence="3" id="KW-1185">Reference proteome</keyword>
<gene>
    <name evidence="2" type="ORF">QQF64_022312</name>
</gene>
<evidence type="ECO:0000256" key="1">
    <source>
        <dbReference type="SAM" id="MobiDB-lite"/>
    </source>
</evidence>
<accession>A0ABR3LBC9</accession>
<feature type="region of interest" description="Disordered" evidence="1">
    <location>
        <begin position="102"/>
        <end position="123"/>
    </location>
</feature>
<proteinExistence type="predicted"/>
<evidence type="ECO:0000313" key="2">
    <source>
        <dbReference type="EMBL" id="KAL1248994.1"/>
    </source>
</evidence>
<sequence length="184" mass="20362">MAMQYDAAASSWPGNRVERLMRKKEDGKIDKTMWNQPDLRPRGTNQDRDEYGFPLGSETPSMQRLRVYVCVHTHSLAPTAPPGTQTHFTCLSKVILLFSDRPTEERESQRRGKRARRGVSQANTKGYCTHSPLNIKDSGNCSTLLSGSSGTVGHLIHLTLGMRENGFSGDGEPFGTNVAMVYCG</sequence>
<evidence type="ECO:0000313" key="3">
    <source>
        <dbReference type="Proteomes" id="UP001558613"/>
    </source>
</evidence>
<dbReference type="EMBL" id="JAYMGO010000024">
    <property type="protein sequence ID" value="KAL1248994.1"/>
    <property type="molecule type" value="Genomic_DNA"/>
</dbReference>
<feature type="compositionally biased region" description="Basic and acidic residues" evidence="1">
    <location>
        <begin position="39"/>
        <end position="51"/>
    </location>
</feature>
<comment type="caution">
    <text evidence="2">The sequence shown here is derived from an EMBL/GenBank/DDBJ whole genome shotgun (WGS) entry which is preliminary data.</text>
</comment>
<feature type="region of interest" description="Disordered" evidence="1">
    <location>
        <begin position="32"/>
        <end position="57"/>
    </location>
</feature>
<reference evidence="2 3" key="1">
    <citation type="submission" date="2023-09" db="EMBL/GenBank/DDBJ databases">
        <authorList>
            <person name="Wang M."/>
        </authorList>
    </citation>
    <scope>NUCLEOTIDE SEQUENCE [LARGE SCALE GENOMIC DNA]</scope>
    <source>
        <strain evidence="2">GT-2023</strain>
        <tissue evidence="2">Liver</tissue>
    </source>
</reference>